<dbReference type="AlphaFoldDB" id="A0A940YE68"/>
<accession>A0A940YE68</accession>
<evidence type="ECO:0000313" key="1">
    <source>
        <dbReference type="EMBL" id="MBQ0958563.1"/>
    </source>
</evidence>
<reference evidence="1" key="1">
    <citation type="submission" date="2021-04" db="EMBL/GenBank/DDBJ databases">
        <title>The genome sequence of Ideonella sp. 4Y11.</title>
        <authorList>
            <person name="Liu Y."/>
        </authorList>
    </citation>
    <scope>NUCLEOTIDE SEQUENCE</scope>
    <source>
        <strain evidence="1">4Y11</strain>
    </source>
</reference>
<organism evidence="1 2">
    <name type="scientific">Ideonella aquatica</name>
    <dbReference type="NCBI Taxonomy" id="2824119"/>
    <lineage>
        <taxon>Bacteria</taxon>
        <taxon>Pseudomonadati</taxon>
        <taxon>Pseudomonadota</taxon>
        <taxon>Betaproteobacteria</taxon>
        <taxon>Burkholderiales</taxon>
        <taxon>Sphaerotilaceae</taxon>
        <taxon>Ideonella</taxon>
    </lineage>
</organism>
<dbReference type="Pfam" id="PF05359">
    <property type="entry name" value="DUF748"/>
    <property type="match status" value="1"/>
</dbReference>
<sequence length="359" mass="37910">MTRSRVLIVLALIGALLLGLFAAYRVALQRLEAGLREALGPRATVGAIEVGWTGLRVRELHVAAAPGWPADEELHAGLVTVRPDLASAFSGAWRVQRIVVEDARIVLLRTRDGRLRVLPSMLETPARAAAPTASAAPPAPAVLIDHIVLRGVQVDLFDASLGLPRPHRIRLADLNATLDTLALPGLDQAIDIDLSATLKGPAHDGQVALRGQLTPATREAELAADFTAIDMRALQPYLLKVNDGGIRQGRLDLRLTASVHGQRLKAPGRMVLTGLELADGSGLLGRLGSLSRQAAVAALRNQGRITLDFTLQGRLDDPAFSINDSLAQRFATGVAEAVGVSLGGVVEGVGNVIKGLFGR</sequence>
<evidence type="ECO:0000313" key="2">
    <source>
        <dbReference type="Proteomes" id="UP000678374"/>
    </source>
</evidence>
<gene>
    <name evidence="1" type="ORF">KAK06_06285</name>
</gene>
<dbReference type="InterPro" id="IPR052894">
    <property type="entry name" value="AsmA-related"/>
</dbReference>
<name>A0A940YE68_9BURK</name>
<dbReference type="PANTHER" id="PTHR30441:SF8">
    <property type="entry name" value="DUF748 DOMAIN-CONTAINING PROTEIN"/>
    <property type="match status" value="1"/>
</dbReference>
<dbReference type="RefSeq" id="WP_210801063.1">
    <property type="nucleotide sequence ID" value="NZ_JAGQDE010000003.1"/>
</dbReference>
<dbReference type="GO" id="GO:0090313">
    <property type="term" value="P:regulation of protein targeting to membrane"/>
    <property type="evidence" value="ECO:0007669"/>
    <property type="project" value="TreeGrafter"/>
</dbReference>
<proteinExistence type="predicted"/>
<protein>
    <submittedName>
        <fullName evidence="1">DUF748 domain-containing protein</fullName>
    </submittedName>
</protein>
<dbReference type="PANTHER" id="PTHR30441">
    <property type="entry name" value="DUF748 DOMAIN-CONTAINING PROTEIN"/>
    <property type="match status" value="1"/>
</dbReference>
<keyword evidence="2" id="KW-1185">Reference proteome</keyword>
<dbReference type="InterPro" id="IPR008023">
    <property type="entry name" value="DUF748"/>
</dbReference>
<dbReference type="EMBL" id="JAGQDE010000003">
    <property type="protein sequence ID" value="MBQ0958563.1"/>
    <property type="molecule type" value="Genomic_DNA"/>
</dbReference>
<dbReference type="Proteomes" id="UP000678374">
    <property type="component" value="Unassembled WGS sequence"/>
</dbReference>
<comment type="caution">
    <text evidence="1">The sequence shown here is derived from an EMBL/GenBank/DDBJ whole genome shotgun (WGS) entry which is preliminary data.</text>
</comment>
<dbReference type="GO" id="GO:0005886">
    <property type="term" value="C:plasma membrane"/>
    <property type="evidence" value="ECO:0007669"/>
    <property type="project" value="TreeGrafter"/>
</dbReference>